<organism evidence="4 5">
    <name type="scientific">Sulfitobacter mediterraneus</name>
    <dbReference type="NCBI Taxonomy" id="83219"/>
    <lineage>
        <taxon>Bacteria</taxon>
        <taxon>Pseudomonadati</taxon>
        <taxon>Pseudomonadota</taxon>
        <taxon>Alphaproteobacteria</taxon>
        <taxon>Rhodobacterales</taxon>
        <taxon>Roseobacteraceae</taxon>
        <taxon>Sulfitobacter</taxon>
    </lineage>
</organism>
<dbReference type="PANTHER" id="PTHR13847:SF280">
    <property type="entry name" value="D-AMINO ACID DEHYDROGENASE"/>
    <property type="match status" value="1"/>
</dbReference>
<keyword evidence="5" id="KW-1185">Reference proteome</keyword>
<dbReference type="Proteomes" id="UP000027337">
    <property type="component" value="Unassembled WGS sequence"/>
</dbReference>
<protein>
    <submittedName>
        <fullName evidence="4">PTS sugar transporter subunit IID</fullName>
    </submittedName>
</protein>
<dbReference type="GO" id="GO:0005886">
    <property type="term" value="C:plasma membrane"/>
    <property type="evidence" value="ECO:0007669"/>
    <property type="project" value="TreeGrafter"/>
</dbReference>
<keyword evidence="4" id="KW-0813">Transport</keyword>
<evidence type="ECO:0000313" key="4">
    <source>
        <dbReference type="EMBL" id="KAJ04923.1"/>
    </source>
</evidence>
<dbReference type="Gene3D" id="3.30.9.10">
    <property type="entry name" value="D-Amino Acid Oxidase, subunit A, domain 2"/>
    <property type="match status" value="2"/>
</dbReference>
<evidence type="ECO:0000313" key="5">
    <source>
        <dbReference type="Proteomes" id="UP000027337"/>
    </source>
</evidence>
<sequence>MPAFPFRAPMPQRFAGPIPEAVDVVVIGGGVIGVTTALYLARGGHRVALLEKGRIAAEQSSRNWGWIRQQGRDPDELPIMMEAIGLWQDLAADCPVDIGLHQGGVTYFAETEKDLSGFANWQSMAADHDLDTRMLSSREAAALFPDMGQRYKGAMVTPSDMRAEPWLAVPALADLATAEGVDTIENCAVRSLDIAGGKVAGVVTQSGRIAAPRVVLAAGAWSSLFLRNHGVSLPQLSVRESVLSTAPLPHLCEGAAADSKVAFRRRADGGYTLAPTGVTELFIGPDAFRHFGKYLTQLRANPLGQSYHLAAPKGFPDGWGTKRRWAADEHSPFERMRILDPAPNIKKLDRLVDDFAALFPALPEVKVTARWAGMIDTMPDVVPVVDHCAQLPGLVIGTGMSGHGFGIGPAMGRVLAALVTGDPVGHDLDRFRAARFTDGSAIRLGPSV</sequence>
<feature type="domain" description="FAD dependent oxidoreductase" evidence="3">
    <location>
        <begin position="23"/>
        <end position="418"/>
    </location>
</feature>
<reference evidence="4 5" key="1">
    <citation type="journal article" date="2014" name="Genome Announc.">
        <title>Draft Genome Sequences of Two Isolates of the Roseobacter Group, Sulfitobacter sp. Strains 3SOLIMAR09 and 1FIGIMAR09, from Harbors of Mallorca Island (Mediterranean Sea).</title>
        <authorList>
            <person name="Mas-Llado M."/>
            <person name="Pina-Villalonga J.M."/>
            <person name="Brunet-Galmes I."/>
            <person name="Nogales B."/>
            <person name="Bosch R."/>
        </authorList>
    </citation>
    <scope>NUCLEOTIDE SEQUENCE [LARGE SCALE GENOMIC DNA]</scope>
    <source>
        <strain evidence="4 5">1FIGIMAR09</strain>
    </source>
</reference>
<evidence type="ECO:0000256" key="2">
    <source>
        <dbReference type="ARBA" id="ARBA00023002"/>
    </source>
</evidence>
<dbReference type="AlphaFoldDB" id="A0A061SXF0"/>
<dbReference type="GO" id="GO:0008718">
    <property type="term" value="F:D-amino-acid dehydrogenase activity"/>
    <property type="evidence" value="ECO:0007669"/>
    <property type="project" value="TreeGrafter"/>
</dbReference>
<dbReference type="InterPro" id="IPR036188">
    <property type="entry name" value="FAD/NAD-bd_sf"/>
</dbReference>
<accession>A0A061SXF0</accession>
<dbReference type="Gene3D" id="3.50.50.60">
    <property type="entry name" value="FAD/NAD(P)-binding domain"/>
    <property type="match status" value="2"/>
</dbReference>
<keyword evidence="2" id="KW-0560">Oxidoreductase</keyword>
<dbReference type="InterPro" id="IPR006076">
    <property type="entry name" value="FAD-dep_OxRdtase"/>
</dbReference>
<name>A0A061SXF0_9RHOB</name>
<proteinExistence type="inferred from homology"/>
<evidence type="ECO:0000256" key="1">
    <source>
        <dbReference type="ARBA" id="ARBA00009410"/>
    </source>
</evidence>
<comment type="caution">
    <text evidence="4">The sequence shown here is derived from an EMBL/GenBank/DDBJ whole genome shotgun (WGS) entry which is preliminary data.</text>
</comment>
<dbReference type="GO" id="GO:0055130">
    <property type="term" value="P:D-alanine catabolic process"/>
    <property type="evidence" value="ECO:0007669"/>
    <property type="project" value="TreeGrafter"/>
</dbReference>
<dbReference type="SUPFAM" id="SSF51905">
    <property type="entry name" value="FAD/NAD(P)-binding domain"/>
    <property type="match status" value="1"/>
</dbReference>
<evidence type="ECO:0000259" key="3">
    <source>
        <dbReference type="Pfam" id="PF01266"/>
    </source>
</evidence>
<dbReference type="EMBL" id="JEMU01000001">
    <property type="protein sequence ID" value="KAJ04923.1"/>
    <property type="molecule type" value="Genomic_DNA"/>
</dbReference>
<gene>
    <name evidence="4" type="ORF">PM02_01570</name>
</gene>
<keyword evidence="4" id="KW-0762">Sugar transport</keyword>
<dbReference type="STRING" id="83219.PM02_01570"/>
<dbReference type="PANTHER" id="PTHR13847">
    <property type="entry name" value="SARCOSINE DEHYDROGENASE-RELATED"/>
    <property type="match status" value="1"/>
</dbReference>
<dbReference type="RefSeq" id="WP_037904521.1">
    <property type="nucleotide sequence ID" value="NZ_JEMU01000001.1"/>
</dbReference>
<dbReference type="GO" id="GO:0005737">
    <property type="term" value="C:cytoplasm"/>
    <property type="evidence" value="ECO:0007669"/>
    <property type="project" value="TreeGrafter"/>
</dbReference>
<dbReference type="eggNOG" id="COG0665">
    <property type="taxonomic scope" value="Bacteria"/>
</dbReference>
<dbReference type="Pfam" id="PF01266">
    <property type="entry name" value="DAO"/>
    <property type="match status" value="1"/>
</dbReference>
<comment type="similarity">
    <text evidence="1">Belongs to the DadA oxidoreductase family.</text>
</comment>